<dbReference type="InterPro" id="IPR003661">
    <property type="entry name" value="HisK_dim/P_dom"/>
</dbReference>
<keyword evidence="14" id="KW-0175">Coiled coil</keyword>
<evidence type="ECO:0000256" key="9">
    <source>
        <dbReference type="ARBA" id="ARBA00022777"/>
    </source>
</evidence>
<dbReference type="SUPFAM" id="SSF47384">
    <property type="entry name" value="Homodimeric domain of signal transducing histidine kinase"/>
    <property type="match status" value="1"/>
</dbReference>
<dbReference type="RefSeq" id="WP_343766870.1">
    <property type="nucleotide sequence ID" value="NZ_BAAACF010000001.1"/>
</dbReference>
<evidence type="ECO:0000256" key="3">
    <source>
        <dbReference type="ARBA" id="ARBA00012438"/>
    </source>
</evidence>
<dbReference type="EC" id="2.7.13.3" evidence="3"/>
<keyword evidence="9 18" id="KW-0418">Kinase</keyword>
<dbReference type="SUPFAM" id="SSF55874">
    <property type="entry name" value="ATPase domain of HSP90 chaperone/DNA topoisomerase II/histidine kinase"/>
    <property type="match status" value="1"/>
</dbReference>
<keyword evidence="10" id="KW-0067">ATP-binding</keyword>
<keyword evidence="12" id="KW-0902">Two-component regulatory system</keyword>
<protein>
    <recommendedName>
        <fullName evidence="3">histidine kinase</fullName>
        <ecNumber evidence="3">2.7.13.3</ecNumber>
    </recommendedName>
</protein>
<feature type="coiled-coil region" evidence="14">
    <location>
        <begin position="170"/>
        <end position="204"/>
    </location>
</feature>
<dbReference type="InterPro" id="IPR036890">
    <property type="entry name" value="HATPase_C_sf"/>
</dbReference>
<dbReference type="Gene3D" id="6.10.340.10">
    <property type="match status" value="1"/>
</dbReference>
<dbReference type="InterPro" id="IPR050398">
    <property type="entry name" value="HssS/ArlS-like"/>
</dbReference>
<feature type="domain" description="HAMP" evidence="17">
    <location>
        <begin position="137"/>
        <end position="185"/>
    </location>
</feature>
<evidence type="ECO:0000256" key="15">
    <source>
        <dbReference type="SAM" id="Phobius"/>
    </source>
</evidence>
<keyword evidence="4" id="KW-1003">Cell membrane</keyword>
<dbReference type="SMART" id="SM00387">
    <property type="entry name" value="HATPase_c"/>
    <property type="match status" value="1"/>
</dbReference>
<dbReference type="InterPro" id="IPR003660">
    <property type="entry name" value="HAMP_dom"/>
</dbReference>
<evidence type="ECO:0000256" key="8">
    <source>
        <dbReference type="ARBA" id="ARBA00022741"/>
    </source>
</evidence>
<dbReference type="CDD" id="cd06225">
    <property type="entry name" value="HAMP"/>
    <property type="match status" value="1"/>
</dbReference>
<dbReference type="InterPro" id="IPR004358">
    <property type="entry name" value="Sig_transdc_His_kin-like_C"/>
</dbReference>
<accession>A0ABN1IRF0</accession>
<keyword evidence="13 15" id="KW-0472">Membrane</keyword>
<dbReference type="CDD" id="cd00075">
    <property type="entry name" value="HATPase"/>
    <property type="match status" value="1"/>
</dbReference>
<dbReference type="Gene3D" id="1.10.287.130">
    <property type="match status" value="1"/>
</dbReference>
<evidence type="ECO:0000256" key="12">
    <source>
        <dbReference type="ARBA" id="ARBA00023012"/>
    </source>
</evidence>
<dbReference type="SMART" id="SM00304">
    <property type="entry name" value="HAMP"/>
    <property type="match status" value="1"/>
</dbReference>
<dbReference type="PROSITE" id="PS50885">
    <property type="entry name" value="HAMP"/>
    <property type="match status" value="1"/>
</dbReference>
<proteinExistence type="predicted"/>
<keyword evidence="7 15" id="KW-0812">Transmembrane</keyword>
<dbReference type="EMBL" id="BAAACF010000001">
    <property type="protein sequence ID" value="GAA0719566.1"/>
    <property type="molecule type" value="Genomic_DNA"/>
</dbReference>
<dbReference type="SMART" id="SM00388">
    <property type="entry name" value="HisKA"/>
    <property type="match status" value="1"/>
</dbReference>
<dbReference type="Pfam" id="PF02518">
    <property type="entry name" value="HATPase_c"/>
    <property type="match status" value="1"/>
</dbReference>
<evidence type="ECO:0000256" key="7">
    <source>
        <dbReference type="ARBA" id="ARBA00022692"/>
    </source>
</evidence>
<keyword evidence="8" id="KW-0547">Nucleotide-binding</keyword>
<dbReference type="CDD" id="cd00082">
    <property type="entry name" value="HisKA"/>
    <property type="match status" value="1"/>
</dbReference>
<comment type="catalytic activity">
    <reaction evidence="1">
        <text>ATP + protein L-histidine = ADP + protein N-phospho-L-histidine.</text>
        <dbReference type="EC" id="2.7.13.3"/>
    </reaction>
</comment>
<dbReference type="Proteomes" id="UP001500339">
    <property type="component" value="Unassembled WGS sequence"/>
</dbReference>
<evidence type="ECO:0000259" key="17">
    <source>
        <dbReference type="PROSITE" id="PS50885"/>
    </source>
</evidence>
<dbReference type="InterPro" id="IPR036097">
    <property type="entry name" value="HisK_dim/P_sf"/>
</dbReference>
<dbReference type="Pfam" id="PF00512">
    <property type="entry name" value="HisKA"/>
    <property type="match status" value="1"/>
</dbReference>
<evidence type="ECO:0000259" key="16">
    <source>
        <dbReference type="PROSITE" id="PS50109"/>
    </source>
</evidence>
<dbReference type="GO" id="GO:0016301">
    <property type="term" value="F:kinase activity"/>
    <property type="evidence" value="ECO:0007669"/>
    <property type="project" value="UniProtKB-KW"/>
</dbReference>
<evidence type="ECO:0000313" key="18">
    <source>
        <dbReference type="EMBL" id="GAA0719566.1"/>
    </source>
</evidence>
<sequence length="413" mass="47789">MKDYFINPELKKSSLVLVFLMSSFLIITSIVFKHHHNQLKEDYIRSLGAITVRIIEKEPSLEKEIIPLITREASEEEIIKGMDILNSYGLSGELDNHLFPYIDRTIYINNYSVVFIFVIMVLTLFIMNWFQHAFFYKRIRSLTMAAKRVVEGEYNLSIEEDKEGDFSKLATSFNSMREIIRNNLEQLQEEKEFLVNLLSDISHQLKTPLSSMIVYNDIMLQKELSREKREVFLINNQNQLSRMDWLIKSILKLAKLDAKAIEFYKENLSLNDTLKDSIEGLEDKVLGGRLTINMVEKDQIAFIHDRLWIEEALINIIKNSIEHSPQGGVINIELYENPVYRRITIEDNGEGIGEEDLPNIFKRFYKGKTSKKSDSIGIGLALAKSIVESHNGSIEAHSKIGKGTKFVVTFFKY</sequence>
<dbReference type="PANTHER" id="PTHR45528">
    <property type="entry name" value="SENSOR HISTIDINE KINASE CPXA"/>
    <property type="match status" value="1"/>
</dbReference>
<evidence type="ECO:0000313" key="19">
    <source>
        <dbReference type="Proteomes" id="UP001500339"/>
    </source>
</evidence>
<evidence type="ECO:0000256" key="11">
    <source>
        <dbReference type="ARBA" id="ARBA00022989"/>
    </source>
</evidence>
<feature type="transmembrane region" description="Helical" evidence="15">
    <location>
        <begin position="12"/>
        <end position="32"/>
    </location>
</feature>
<gene>
    <name evidence="18" type="ORF">GCM10008905_07780</name>
</gene>
<evidence type="ECO:0000256" key="4">
    <source>
        <dbReference type="ARBA" id="ARBA00022475"/>
    </source>
</evidence>
<name>A0ABN1IRF0_9CLOT</name>
<evidence type="ECO:0000256" key="14">
    <source>
        <dbReference type="SAM" id="Coils"/>
    </source>
</evidence>
<organism evidence="18 19">
    <name type="scientific">Clostridium malenominatum</name>
    <dbReference type="NCBI Taxonomy" id="1539"/>
    <lineage>
        <taxon>Bacteria</taxon>
        <taxon>Bacillati</taxon>
        <taxon>Bacillota</taxon>
        <taxon>Clostridia</taxon>
        <taxon>Eubacteriales</taxon>
        <taxon>Clostridiaceae</taxon>
        <taxon>Clostridium</taxon>
    </lineage>
</organism>
<dbReference type="Gene3D" id="3.30.565.10">
    <property type="entry name" value="Histidine kinase-like ATPase, C-terminal domain"/>
    <property type="match status" value="1"/>
</dbReference>
<comment type="subcellular location">
    <subcellularLocation>
        <location evidence="2">Cell membrane</location>
        <topology evidence="2">Multi-pass membrane protein</topology>
    </subcellularLocation>
</comment>
<dbReference type="InterPro" id="IPR003594">
    <property type="entry name" value="HATPase_dom"/>
</dbReference>
<evidence type="ECO:0000256" key="5">
    <source>
        <dbReference type="ARBA" id="ARBA00022553"/>
    </source>
</evidence>
<evidence type="ECO:0000256" key="2">
    <source>
        <dbReference type="ARBA" id="ARBA00004651"/>
    </source>
</evidence>
<dbReference type="PROSITE" id="PS50109">
    <property type="entry name" value="HIS_KIN"/>
    <property type="match status" value="1"/>
</dbReference>
<feature type="transmembrane region" description="Helical" evidence="15">
    <location>
        <begin position="108"/>
        <end position="130"/>
    </location>
</feature>
<keyword evidence="5" id="KW-0597">Phosphoprotein</keyword>
<dbReference type="Pfam" id="PF00672">
    <property type="entry name" value="HAMP"/>
    <property type="match status" value="1"/>
</dbReference>
<dbReference type="PANTHER" id="PTHR45528:SF1">
    <property type="entry name" value="SENSOR HISTIDINE KINASE CPXA"/>
    <property type="match status" value="1"/>
</dbReference>
<reference evidence="18 19" key="1">
    <citation type="journal article" date="2019" name="Int. J. Syst. Evol. Microbiol.">
        <title>The Global Catalogue of Microorganisms (GCM) 10K type strain sequencing project: providing services to taxonomists for standard genome sequencing and annotation.</title>
        <authorList>
            <consortium name="The Broad Institute Genomics Platform"/>
            <consortium name="The Broad Institute Genome Sequencing Center for Infectious Disease"/>
            <person name="Wu L."/>
            <person name="Ma J."/>
        </authorList>
    </citation>
    <scope>NUCLEOTIDE SEQUENCE [LARGE SCALE GENOMIC DNA]</scope>
    <source>
        <strain evidence="18 19">JCM 1405</strain>
    </source>
</reference>
<evidence type="ECO:0000256" key="1">
    <source>
        <dbReference type="ARBA" id="ARBA00000085"/>
    </source>
</evidence>
<keyword evidence="11 15" id="KW-1133">Transmembrane helix</keyword>
<comment type="caution">
    <text evidence="18">The sequence shown here is derived from an EMBL/GenBank/DDBJ whole genome shotgun (WGS) entry which is preliminary data.</text>
</comment>
<evidence type="ECO:0000256" key="10">
    <source>
        <dbReference type="ARBA" id="ARBA00022840"/>
    </source>
</evidence>
<evidence type="ECO:0000256" key="6">
    <source>
        <dbReference type="ARBA" id="ARBA00022679"/>
    </source>
</evidence>
<evidence type="ECO:0000256" key="13">
    <source>
        <dbReference type="ARBA" id="ARBA00023136"/>
    </source>
</evidence>
<feature type="domain" description="Histidine kinase" evidence="16">
    <location>
        <begin position="200"/>
        <end position="413"/>
    </location>
</feature>
<dbReference type="PRINTS" id="PR00344">
    <property type="entry name" value="BCTRLSENSOR"/>
</dbReference>
<keyword evidence="6" id="KW-0808">Transferase</keyword>
<keyword evidence="19" id="KW-1185">Reference proteome</keyword>
<dbReference type="InterPro" id="IPR005467">
    <property type="entry name" value="His_kinase_dom"/>
</dbReference>